<dbReference type="PANTHER" id="PTHR27003">
    <property type="entry name" value="OS07G0166700 PROTEIN"/>
    <property type="match status" value="1"/>
</dbReference>
<dbReference type="PROSITE" id="PS50011">
    <property type="entry name" value="PROTEIN_KINASE_DOM"/>
    <property type="match status" value="1"/>
</dbReference>
<dbReference type="InterPro" id="IPR045272">
    <property type="entry name" value="ANXUR1/2-like"/>
</dbReference>
<dbReference type="Gene3D" id="3.30.200.20">
    <property type="entry name" value="Phosphorylase Kinase, domain 1"/>
    <property type="match status" value="1"/>
</dbReference>
<sequence length="195" mass="22449">MVFDSRRSNSSPKPKAVSHPAELYSRLLSLTEIRAATNDFDEDHIVTYSQYSEVYRGQIRNGQDVIINRFRNWTYNFPRDSMASLIVQLSSLCHHPNLVFLIGHCHDEYEVIFVYEHMENGTLRDHLYGTSNDPLSWEQRLHICIDAAQGLNHLHSPEAPNFIHIDINSTRHSTERQLSCQDYPIVVVHIGTCGS</sequence>
<gene>
    <name evidence="2" type="ORF">RJ639_011318</name>
</gene>
<dbReference type="AlphaFoldDB" id="A0AA88VQN3"/>
<dbReference type="EMBL" id="JAVXUP010001438">
    <property type="protein sequence ID" value="KAK3011644.1"/>
    <property type="molecule type" value="Genomic_DNA"/>
</dbReference>
<dbReference type="Proteomes" id="UP001188597">
    <property type="component" value="Unassembled WGS sequence"/>
</dbReference>
<name>A0AA88VQN3_9ASTE</name>
<evidence type="ECO:0000313" key="2">
    <source>
        <dbReference type="EMBL" id="KAK3011644.1"/>
    </source>
</evidence>
<protein>
    <recommendedName>
        <fullName evidence="1">Protein kinase domain-containing protein</fullName>
    </recommendedName>
</protein>
<keyword evidence="3" id="KW-1185">Reference proteome</keyword>
<dbReference type="GO" id="GO:0004714">
    <property type="term" value="F:transmembrane receptor protein tyrosine kinase activity"/>
    <property type="evidence" value="ECO:0007669"/>
    <property type="project" value="InterPro"/>
</dbReference>
<reference evidence="2" key="1">
    <citation type="submission" date="2022-12" db="EMBL/GenBank/DDBJ databases">
        <title>Draft genome assemblies for two species of Escallonia (Escalloniales).</title>
        <authorList>
            <person name="Chanderbali A."/>
            <person name="Dervinis C."/>
            <person name="Anghel I."/>
            <person name="Soltis D."/>
            <person name="Soltis P."/>
            <person name="Zapata F."/>
        </authorList>
    </citation>
    <scope>NUCLEOTIDE SEQUENCE</scope>
    <source>
        <strain evidence="2">UCBG64.0493</strain>
        <tissue evidence="2">Leaf</tissue>
    </source>
</reference>
<dbReference type="SUPFAM" id="SSF56112">
    <property type="entry name" value="Protein kinase-like (PK-like)"/>
    <property type="match status" value="1"/>
</dbReference>
<dbReference type="GO" id="GO:0005886">
    <property type="term" value="C:plasma membrane"/>
    <property type="evidence" value="ECO:0007669"/>
    <property type="project" value="TreeGrafter"/>
</dbReference>
<comment type="caution">
    <text evidence="2">The sequence shown here is derived from an EMBL/GenBank/DDBJ whole genome shotgun (WGS) entry which is preliminary data.</text>
</comment>
<dbReference type="InterPro" id="IPR000719">
    <property type="entry name" value="Prot_kinase_dom"/>
</dbReference>
<dbReference type="Gene3D" id="1.10.510.10">
    <property type="entry name" value="Transferase(Phosphotransferase) domain 1"/>
    <property type="match status" value="1"/>
</dbReference>
<dbReference type="GO" id="GO:0005524">
    <property type="term" value="F:ATP binding"/>
    <property type="evidence" value="ECO:0007669"/>
    <property type="project" value="InterPro"/>
</dbReference>
<dbReference type="GO" id="GO:0009506">
    <property type="term" value="C:plasmodesma"/>
    <property type="evidence" value="ECO:0007669"/>
    <property type="project" value="TreeGrafter"/>
</dbReference>
<accession>A0AA88VQN3</accession>
<dbReference type="InterPro" id="IPR001245">
    <property type="entry name" value="Ser-Thr/Tyr_kinase_cat_dom"/>
</dbReference>
<dbReference type="Pfam" id="PF07714">
    <property type="entry name" value="PK_Tyr_Ser-Thr"/>
    <property type="match status" value="1"/>
</dbReference>
<proteinExistence type="predicted"/>
<evidence type="ECO:0000259" key="1">
    <source>
        <dbReference type="PROSITE" id="PS50011"/>
    </source>
</evidence>
<evidence type="ECO:0000313" key="3">
    <source>
        <dbReference type="Proteomes" id="UP001188597"/>
    </source>
</evidence>
<dbReference type="InterPro" id="IPR011009">
    <property type="entry name" value="Kinase-like_dom_sf"/>
</dbReference>
<dbReference type="PANTHER" id="PTHR27003:SF476">
    <property type="entry name" value="RECEPTOR-LIKE KINASE FERONIA-LIKE PROTEIN"/>
    <property type="match status" value="1"/>
</dbReference>
<organism evidence="2 3">
    <name type="scientific">Escallonia herrerae</name>
    <dbReference type="NCBI Taxonomy" id="1293975"/>
    <lineage>
        <taxon>Eukaryota</taxon>
        <taxon>Viridiplantae</taxon>
        <taxon>Streptophyta</taxon>
        <taxon>Embryophyta</taxon>
        <taxon>Tracheophyta</taxon>
        <taxon>Spermatophyta</taxon>
        <taxon>Magnoliopsida</taxon>
        <taxon>eudicotyledons</taxon>
        <taxon>Gunneridae</taxon>
        <taxon>Pentapetalae</taxon>
        <taxon>asterids</taxon>
        <taxon>campanulids</taxon>
        <taxon>Escalloniales</taxon>
        <taxon>Escalloniaceae</taxon>
        <taxon>Escallonia</taxon>
    </lineage>
</organism>
<feature type="domain" description="Protein kinase" evidence="1">
    <location>
        <begin position="40"/>
        <end position="195"/>
    </location>
</feature>